<evidence type="ECO:0000313" key="2">
    <source>
        <dbReference type="EMBL" id="KAG5658051.1"/>
    </source>
</evidence>
<keyword evidence="1" id="KW-0472">Membrane</keyword>
<keyword evidence="1" id="KW-0812">Transmembrane</keyword>
<name>A0A9P7KT46_9HYPO</name>
<dbReference type="Proteomes" id="UP000782241">
    <property type="component" value="Unassembled WGS sequence"/>
</dbReference>
<dbReference type="EMBL" id="JAGPUO010000015">
    <property type="protein sequence ID" value="KAG5658051.1"/>
    <property type="molecule type" value="Genomic_DNA"/>
</dbReference>
<keyword evidence="1" id="KW-1133">Transmembrane helix</keyword>
<gene>
    <name evidence="2" type="ORF">KAF25_007002</name>
</gene>
<sequence length="192" mass="21897">MAASYQLPKPTSSAKHHVSLPYFKLNMAVDNKDETNTPNQEPPQSERLYSTATPIRFAPHGASANITDGNLIMLDPRPVQQWQLDNTETRVEEIASLANETDRRLNTVQDQALATEILRDEVKILRIEMEDVRISGEKLVVSRRAPSKVMKLFYAIIKIALIYISSVIIEYIYHSYYPDFFELVDAAMASYF</sequence>
<comment type="caution">
    <text evidence="2">The sequence shown here is derived from an EMBL/GenBank/DDBJ whole genome shotgun (WGS) entry which is preliminary data.</text>
</comment>
<dbReference type="AlphaFoldDB" id="A0A9P7KT46"/>
<evidence type="ECO:0000256" key="1">
    <source>
        <dbReference type="SAM" id="Phobius"/>
    </source>
</evidence>
<evidence type="ECO:0000313" key="3">
    <source>
        <dbReference type="Proteomes" id="UP000782241"/>
    </source>
</evidence>
<accession>A0A9P7KT46</accession>
<reference evidence="2" key="1">
    <citation type="submission" date="2021-04" db="EMBL/GenBank/DDBJ databases">
        <title>Draft genome of Fusarium avenaceum strain F156N33, isolated from an atmospheric sample in Virginia.</title>
        <authorList>
            <person name="Yang S."/>
            <person name="Vinatzer B.A."/>
            <person name="Coleman J."/>
        </authorList>
    </citation>
    <scope>NUCLEOTIDE SEQUENCE</scope>
    <source>
        <strain evidence="2">F156N33</strain>
    </source>
</reference>
<proteinExistence type="predicted"/>
<feature type="transmembrane region" description="Helical" evidence="1">
    <location>
        <begin position="152"/>
        <end position="173"/>
    </location>
</feature>
<protein>
    <submittedName>
        <fullName evidence="2">Uncharacterized protein</fullName>
    </submittedName>
</protein>
<organism evidence="2 3">
    <name type="scientific">Fusarium avenaceum</name>
    <dbReference type="NCBI Taxonomy" id="40199"/>
    <lineage>
        <taxon>Eukaryota</taxon>
        <taxon>Fungi</taxon>
        <taxon>Dikarya</taxon>
        <taxon>Ascomycota</taxon>
        <taxon>Pezizomycotina</taxon>
        <taxon>Sordariomycetes</taxon>
        <taxon>Hypocreomycetidae</taxon>
        <taxon>Hypocreales</taxon>
        <taxon>Nectriaceae</taxon>
        <taxon>Fusarium</taxon>
        <taxon>Fusarium tricinctum species complex</taxon>
    </lineage>
</organism>
<keyword evidence="3" id="KW-1185">Reference proteome</keyword>